<keyword evidence="7" id="KW-1185">Reference proteome</keyword>
<accession>A0A9P0B5A1</accession>
<keyword evidence="2" id="KW-0964">Secreted</keyword>
<comment type="subcellular location">
    <subcellularLocation>
        <location evidence="1">Secreted</location>
    </subcellularLocation>
</comment>
<evidence type="ECO:0000259" key="5">
    <source>
        <dbReference type="PROSITE" id="PS50184"/>
    </source>
</evidence>
<dbReference type="PANTHER" id="PTHR46698">
    <property type="entry name" value="CROSSVEINLESS 2"/>
    <property type="match status" value="1"/>
</dbReference>
<proteinExistence type="predicted"/>
<reference evidence="6" key="1">
    <citation type="submission" date="2021-12" db="EMBL/GenBank/DDBJ databases">
        <authorList>
            <person name="King R."/>
        </authorList>
    </citation>
    <scope>NUCLEOTIDE SEQUENCE</scope>
</reference>
<organism evidence="6 7">
    <name type="scientific">Brassicogethes aeneus</name>
    <name type="common">Rape pollen beetle</name>
    <name type="synonym">Meligethes aeneus</name>
    <dbReference type="NCBI Taxonomy" id="1431903"/>
    <lineage>
        <taxon>Eukaryota</taxon>
        <taxon>Metazoa</taxon>
        <taxon>Ecdysozoa</taxon>
        <taxon>Arthropoda</taxon>
        <taxon>Hexapoda</taxon>
        <taxon>Insecta</taxon>
        <taxon>Pterygota</taxon>
        <taxon>Neoptera</taxon>
        <taxon>Endopterygota</taxon>
        <taxon>Coleoptera</taxon>
        <taxon>Polyphaga</taxon>
        <taxon>Cucujiformia</taxon>
        <taxon>Nitidulidae</taxon>
        <taxon>Meligethinae</taxon>
        <taxon>Brassicogethes</taxon>
    </lineage>
</organism>
<dbReference type="PANTHER" id="PTHR46698:SF3">
    <property type="entry name" value="TENECTIN ISOFORM 1-RELATED"/>
    <property type="match status" value="1"/>
</dbReference>
<dbReference type="AlphaFoldDB" id="A0A9P0B5A1"/>
<dbReference type="SUPFAM" id="SSF57603">
    <property type="entry name" value="FnI-like domain"/>
    <property type="match status" value="2"/>
</dbReference>
<gene>
    <name evidence="6" type="ORF">MELIAE_LOCUS6851</name>
</gene>
<dbReference type="InterPro" id="IPR001007">
    <property type="entry name" value="VWF_dom"/>
</dbReference>
<dbReference type="EMBL" id="OV121135">
    <property type="protein sequence ID" value="CAH0555490.1"/>
    <property type="molecule type" value="Genomic_DNA"/>
</dbReference>
<sequence length="1073" mass="118244">MFQWALGSATFNNAHTQTHLTEVQAKHRLVRSVFGGGNSATVVDRRTSATMACVTVRGDERRPRTATTSSSSAIKCSRCWCFAVTLCCASLFWILDSVAADCWYEEERHEEGIEVATIEPCLNCTCSKGVLLCYLRVCPKLPNPPPPGCILLHRYRTCCSELICPEMPSGGNTLEARSEPDDNGIEIYDRKILRNACVVNGSIYGPGSAMDSSTLCEYCYCLAGKQTCVKPKCLLPIEGCTPINDPTSCCPVRYNCTRRLELSSTTSSTTTTMKPYPVANKGGCLVDNMHYLEGGKVLGMGHSICDNCYCIRGILRCEPLSCAPALLGCSPIIKPGECCAASYNCSGTIEIQAEPHYGQFPTVSKEYAKLRKEVQQRKPLVASKKTAVTENTNMPYYVIAESSETFKTRLPGSFGTTRHFTGLTFNPSTVKPFYYSKVVSMDNNNNKHSTRSYTEKRPDVYYATTNYEFQNKNFKRPFSTTNKPLKDTTKTYKEEKLRSSDYLGLSDESLLSIVDSLLDVRLNRKVENETTETTETSTTTIDDDNTTIKDESTTTLDITTTTDNFTDESDNSTTEYFTTDSNEVKNNIVTVKTVTNSTDCTDNLNNTNTILHNVRSKPEFTTVLPVDANEINKLAELKTLSYYTTTDDFSSEVTTNGDVTEVDLESRVKVSSVTMKSLGKSQPDIEAILNITKHKDSDYDYDYNEPSLPPSLPNLKIIPFVAADALDSKNQIAKDNNIYPQDRISSDISFGYSNLFSPPSETEGGFVPKEAPILDNFYENAVTMPSITNPPKSTELDCLTDSGKISHGMPTNSDLPCTTCTCFYGNIVCQKPECPPAPRLSCRVSTVQDLSLCCPSYVCDDEEAPTVVLDRLENISNSQEVVTVAEGVSTHDPFRDVIRTEPAPDLQSLIVDMMPFLARKTTPIPTTTTTTASPTTVKINNETNVEEDEFSLDKVLQLLFSGDKEDTTTIKPSTILPPTVKTKPPAPSTTQKPKPLEKTTENSKRQKAKNKTKPNNLNSVVNSPPPGVGLLKLAGCNIYGRMYRVGRIISELSGPCLECKCTDIGVQCKALKC</sequence>
<evidence type="ECO:0000256" key="1">
    <source>
        <dbReference type="ARBA" id="ARBA00004613"/>
    </source>
</evidence>
<dbReference type="GO" id="GO:0005576">
    <property type="term" value="C:extracellular region"/>
    <property type="evidence" value="ECO:0007669"/>
    <property type="project" value="UniProtKB-SubCell"/>
</dbReference>
<dbReference type="OrthoDB" id="364779at2759"/>
<feature type="compositionally biased region" description="Basic and acidic residues" evidence="4">
    <location>
        <begin position="994"/>
        <end position="1004"/>
    </location>
</feature>
<dbReference type="PROSITE" id="PS50184">
    <property type="entry name" value="VWFC_2"/>
    <property type="match status" value="1"/>
</dbReference>
<feature type="domain" description="VWFC" evidence="5">
    <location>
        <begin position="798"/>
        <end position="860"/>
    </location>
</feature>
<keyword evidence="3" id="KW-0732">Signal</keyword>
<dbReference type="Proteomes" id="UP001154078">
    <property type="component" value="Chromosome 4"/>
</dbReference>
<evidence type="ECO:0000256" key="4">
    <source>
        <dbReference type="SAM" id="MobiDB-lite"/>
    </source>
</evidence>
<evidence type="ECO:0000256" key="2">
    <source>
        <dbReference type="ARBA" id="ARBA00022525"/>
    </source>
</evidence>
<name>A0A9P0B5A1_BRAAE</name>
<evidence type="ECO:0000256" key="3">
    <source>
        <dbReference type="ARBA" id="ARBA00022729"/>
    </source>
</evidence>
<dbReference type="InterPro" id="IPR052424">
    <property type="entry name" value="Kielin_Chordin-BMP_Reg"/>
</dbReference>
<protein>
    <recommendedName>
        <fullName evidence="5">VWFC domain-containing protein</fullName>
    </recommendedName>
</protein>
<dbReference type="SMART" id="SM00214">
    <property type="entry name" value="VWC"/>
    <property type="match status" value="3"/>
</dbReference>
<evidence type="ECO:0000313" key="6">
    <source>
        <dbReference type="EMBL" id="CAH0555490.1"/>
    </source>
</evidence>
<feature type="region of interest" description="Disordered" evidence="4">
    <location>
        <begin position="967"/>
        <end position="1023"/>
    </location>
</feature>
<evidence type="ECO:0000313" key="7">
    <source>
        <dbReference type="Proteomes" id="UP001154078"/>
    </source>
</evidence>